<comment type="subcellular location">
    <subcellularLocation>
        <location evidence="1">Cell membrane</location>
        <topology evidence="1">Multi-pass membrane protein</topology>
    </subcellularLocation>
</comment>
<feature type="transmembrane region" description="Helical" evidence="6">
    <location>
        <begin position="277"/>
        <end position="294"/>
    </location>
</feature>
<evidence type="ECO:0000313" key="7">
    <source>
        <dbReference type="EMBL" id="SFA80705.1"/>
    </source>
</evidence>
<dbReference type="EMBL" id="FOJU01000001">
    <property type="protein sequence ID" value="SFA80705.1"/>
    <property type="molecule type" value="Genomic_DNA"/>
</dbReference>
<gene>
    <name evidence="7" type="ORF">SAMN05421688_1061</name>
</gene>
<dbReference type="PANTHER" id="PTHR30482">
    <property type="entry name" value="HIGH-AFFINITY BRANCHED-CHAIN AMINO ACID TRANSPORT SYSTEM PERMEASE"/>
    <property type="match status" value="1"/>
</dbReference>
<dbReference type="GO" id="GO:0005886">
    <property type="term" value="C:plasma membrane"/>
    <property type="evidence" value="ECO:0007669"/>
    <property type="project" value="UniProtKB-SubCell"/>
</dbReference>
<evidence type="ECO:0000256" key="4">
    <source>
        <dbReference type="ARBA" id="ARBA00022989"/>
    </source>
</evidence>
<proteinExistence type="predicted"/>
<dbReference type="Pfam" id="PF02653">
    <property type="entry name" value="BPD_transp_2"/>
    <property type="match status" value="1"/>
</dbReference>
<organism evidence="7 8">
    <name type="scientific">Poseidonocella pacifica</name>
    <dbReference type="NCBI Taxonomy" id="871651"/>
    <lineage>
        <taxon>Bacteria</taxon>
        <taxon>Pseudomonadati</taxon>
        <taxon>Pseudomonadota</taxon>
        <taxon>Alphaproteobacteria</taxon>
        <taxon>Rhodobacterales</taxon>
        <taxon>Roseobacteraceae</taxon>
        <taxon>Poseidonocella</taxon>
    </lineage>
</organism>
<dbReference type="InterPro" id="IPR043428">
    <property type="entry name" value="LivM-like"/>
</dbReference>
<feature type="transmembrane region" description="Helical" evidence="6">
    <location>
        <begin position="156"/>
        <end position="174"/>
    </location>
</feature>
<evidence type="ECO:0000256" key="2">
    <source>
        <dbReference type="ARBA" id="ARBA00022475"/>
    </source>
</evidence>
<sequence>MKSWGPPLLLLILAVVLYFALPFNLAFLTRILIMVVLVLSLDLVLGYAGIATLGQAALYGAGAYAAGLFAIHVWADPVAGLFVGAGAGAMLAFVSGLVLMRTQGLTLIMLSIAVASICLEIANKARDVTGGADGLRGIRMEPVLGLFAFDFIGKTGFWYALAVVAVVFVVLALLSRAPLGLSLRGIHESPERMAAIGVSVYWRRITAYTIGGGIAGIAGALSAQITQLVSLESFSFTLSAEALIMLILGGTGRLYGAVLGTLIFMFVHHWAAANDPFNWLFVIGALVLAVVFFLPKGVISAPPAITRLLKGGRHAGS</sequence>
<evidence type="ECO:0000256" key="6">
    <source>
        <dbReference type="SAM" id="Phobius"/>
    </source>
</evidence>
<dbReference type="STRING" id="871651.SAMN05421688_1061"/>
<feature type="transmembrane region" description="Helical" evidence="6">
    <location>
        <begin position="81"/>
        <end position="100"/>
    </location>
</feature>
<evidence type="ECO:0000256" key="5">
    <source>
        <dbReference type="ARBA" id="ARBA00023136"/>
    </source>
</evidence>
<dbReference type="InterPro" id="IPR001851">
    <property type="entry name" value="ABC_transp_permease"/>
</dbReference>
<accession>A0A1I0VW81</accession>
<evidence type="ECO:0000256" key="1">
    <source>
        <dbReference type="ARBA" id="ARBA00004651"/>
    </source>
</evidence>
<keyword evidence="3 6" id="KW-0812">Transmembrane</keyword>
<evidence type="ECO:0000313" key="8">
    <source>
        <dbReference type="Proteomes" id="UP000198796"/>
    </source>
</evidence>
<evidence type="ECO:0000256" key="3">
    <source>
        <dbReference type="ARBA" id="ARBA00022692"/>
    </source>
</evidence>
<reference evidence="7 8" key="1">
    <citation type="submission" date="2016-10" db="EMBL/GenBank/DDBJ databases">
        <authorList>
            <person name="de Groot N.N."/>
        </authorList>
    </citation>
    <scope>NUCLEOTIDE SEQUENCE [LARGE SCALE GENOMIC DNA]</scope>
    <source>
        <strain evidence="7 8">DSM 29316</strain>
    </source>
</reference>
<dbReference type="GO" id="GO:0015658">
    <property type="term" value="F:branched-chain amino acid transmembrane transporter activity"/>
    <property type="evidence" value="ECO:0007669"/>
    <property type="project" value="InterPro"/>
</dbReference>
<keyword evidence="2" id="KW-1003">Cell membrane</keyword>
<protein>
    <submittedName>
        <fullName evidence="7">Amino acid/amide ABC transporter membrane protein 2, HAAT family</fullName>
    </submittedName>
</protein>
<feature type="transmembrane region" description="Helical" evidence="6">
    <location>
        <begin position="31"/>
        <end position="50"/>
    </location>
</feature>
<keyword evidence="5 6" id="KW-0472">Membrane</keyword>
<feature type="transmembrane region" description="Helical" evidence="6">
    <location>
        <begin position="7"/>
        <end position="25"/>
    </location>
</feature>
<dbReference type="PANTHER" id="PTHR30482:SF17">
    <property type="entry name" value="ABC TRANSPORTER ATP-BINDING PROTEIN"/>
    <property type="match status" value="1"/>
</dbReference>
<name>A0A1I0VW81_9RHOB</name>
<dbReference type="OrthoDB" id="9804361at2"/>
<dbReference type="Proteomes" id="UP000198796">
    <property type="component" value="Unassembled WGS sequence"/>
</dbReference>
<keyword evidence="8" id="KW-1185">Reference proteome</keyword>
<feature type="transmembrane region" description="Helical" evidence="6">
    <location>
        <begin position="105"/>
        <end position="122"/>
    </location>
</feature>
<keyword evidence="4 6" id="KW-1133">Transmembrane helix</keyword>
<dbReference type="RefSeq" id="WP_092061230.1">
    <property type="nucleotide sequence ID" value="NZ_FOJU01000001.1"/>
</dbReference>
<dbReference type="CDD" id="cd06581">
    <property type="entry name" value="TM_PBP1_LivM_like"/>
    <property type="match status" value="1"/>
</dbReference>
<dbReference type="AlphaFoldDB" id="A0A1I0VW81"/>